<dbReference type="InterPro" id="IPR000823">
    <property type="entry name" value="Peroxidase_pln"/>
</dbReference>
<reference evidence="18" key="2">
    <citation type="submission" date="2020-08" db="EMBL/GenBank/DDBJ databases">
        <title>Plant Genome Project.</title>
        <authorList>
            <person name="Zhang R.-G."/>
        </authorList>
    </citation>
    <scope>NUCLEOTIDE SEQUENCE</scope>
    <source>
        <strain evidence="18">Huo1</strain>
        <tissue evidence="18">Leaf</tissue>
    </source>
</reference>
<feature type="binding site" evidence="13">
    <location>
        <position position="176"/>
    </location>
    <ligand>
        <name>Ca(2+)</name>
        <dbReference type="ChEBI" id="CHEBI:29108"/>
        <label>1</label>
    </ligand>
</feature>
<evidence type="ECO:0000313" key="19">
    <source>
        <dbReference type="Proteomes" id="UP000298416"/>
    </source>
</evidence>
<keyword evidence="9 15" id="KW-1015">Disulfide bond</keyword>
<evidence type="ECO:0000256" key="8">
    <source>
        <dbReference type="ARBA" id="ARBA00023004"/>
    </source>
</evidence>
<feature type="disulfide bond" evidence="15">
    <location>
        <begin position="208"/>
        <end position="425"/>
    </location>
</feature>
<dbReference type="InterPro" id="IPR002016">
    <property type="entry name" value="Haem_peroxidase"/>
</dbReference>
<feature type="binding site" evidence="13">
    <location>
        <position position="155"/>
    </location>
    <ligand>
        <name>Ca(2+)</name>
        <dbReference type="ChEBI" id="CHEBI:29108"/>
        <label>1</label>
    </ligand>
</feature>
<dbReference type="GO" id="GO:0042744">
    <property type="term" value="P:hydrogen peroxide catabolic process"/>
    <property type="evidence" value="ECO:0007669"/>
    <property type="project" value="InterPro"/>
</dbReference>
<comment type="cofactor">
    <cofactor evidence="13">
        <name>heme b</name>
        <dbReference type="ChEBI" id="CHEBI:60344"/>
    </cofactor>
    <text evidence="13">Binds 1 heme b (iron(II)-protoporphyrin IX) group per subunit.</text>
</comment>
<dbReference type="PRINTS" id="PR00458">
    <property type="entry name" value="PEROXIDASE"/>
</dbReference>
<evidence type="ECO:0000256" key="7">
    <source>
        <dbReference type="ARBA" id="ARBA00023002"/>
    </source>
</evidence>
<evidence type="ECO:0000256" key="15">
    <source>
        <dbReference type="PIRSR" id="PIRSR600823-5"/>
    </source>
</evidence>
<evidence type="ECO:0000256" key="14">
    <source>
        <dbReference type="PIRSR" id="PIRSR600823-4"/>
    </source>
</evidence>
<dbReference type="PRINTS" id="PR00461">
    <property type="entry name" value="PLPEROXIDASE"/>
</dbReference>
<dbReference type="PROSITE" id="PS00436">
    <property type="entry name" value="PEROXIDASE_2"/>
    <property type="match status" value="1"/>
</dbReference>
<keyword evidence="7" id="KW-0560">Oxidoreductase</keyword>
<accession>A0A8X8YA26</accession>
<feature type="binding site" evidence="13">
    <location>
        <position position="162"/>
    </location>
    <ligand>
        <name>Ca(2+)</name>
        <dbReference type="ChEBI" id="CHEBI:29108"/>
        <label>1</label>
    </ligand>
</feature>
<dbReference type="AlphaFoldDB" id="A0A8X8YA26"/>
<feature type="disulfide bond" evidence="15">
    <location>
        <begin position="156"/>
        <end position="161"/>
    </location>
</feature>
<dbReference type="CDD" id="cd00693">
    <property type="entry name" value="secretory_peroxidase"/>
    <property type="match status" value="1"/>
</dbReference>
<evidence type="ECO:0000256" key="12">
    <source>
        <dbReference type="PIRSR" id="PIRSR600823-2"/>
    </source>
</evidence>
<feature type="binding site" evidence="12">
    <location>
        <position position="253"/>
    </location>
    <ligand>
        <name>substrate</name>
    </ligand>
</feature>
<feature type="disulfide bond" evidence="15">
    <location>
        <begin position="290"/>
        <end position="322"/>
    </location>
</feature>
<evidence type="ECO:0000256" key="13">
    <source>
        <dbReference type="PIRSR" id="PIRSR600823-3"/>
    </source>
</evidence>
<evidence type="ECO:0000256" key="4">
    <source>
        <dbReference type="ARBA" id="ARBA00022617"/>
    </source>
</evidence>
<name>A0A8X8YA26_SALSN</name>
<evidence type="ECO:0000256" key="6">
    <source>
        <dbReference type="ARBA" id="ARBA00022837"/>
    </source>
</evidence>
<evidence type="ECO:0000256" key="5">
    <source>
        <dbReference type="ARBA" id="ARBA00022723"/>
    </source>
</evidence>
<keyword evidence="3" id="KW-0575">Peroxidase</keyword>
<keyword evidence="5 13" id="KW-0479">Metal-binding</keyword>
<comment type="caution">
    <text evidence="18">The sequence shown here is derived from an EMBL/GenBank/DDBJ whole genome shotgun (WGS) entry which is preliminary data.</text>
</comment>
<dbReference type="SUPFAM" id="SSF48113">
    <property type="entry name" value="Heme-dependent peroxidases"/>
    <property type="match status" value="1"/>
</dbReference>
<evidence type="ECO:0000256" key="1">
    <source>
        <dbReference type="ARBA" id="ARBA00000189"/>
    </source>
</evidence>
<evidence type="ECO:0000256" key="11">
    <source>
        <dbReference type="PIRSR" id="PIRSR600823-1"/>
    </source>
</evidence>
<feature type="domain" description="Plant heme peroxidase family profile" evidence="17">
    <location>
        <begin position="114"/>
        <end position="429"/>
    </location>
</feature>
<dbReference type="GO" id="GO:0020037">
    <property type="term" value="F:heme binding"/>
    <property type="evidence" value="ECO:0007669"/>
    <property type="project" value="InterPro"/>
</dbReference>
<comment type="similarity">
    <text evidence="16">Belongs to the peroxidase family.</text>
</comment>
<dbReference type="Gene3D" id="1.10.420.10">
    <property type="entry name" value="Peroxidase, domain 2"/>
    <property type="match status" value="1"/>
</dbReference>
<evidence type="ECO:0000256" key="10">
    <source>
        <dbReference type="ARBA" id="ARBA00023180"/>
    </source>
</evidence>
<keyword evidence="4" id="KW-0349">Heme</keyword>
<dbReference type="EC" id="1.11.1.7" evidence="2"/>
<evidence type="ECO:0000256" key="2">
    <source>
        <dbReference type="ARBA" id="ARBA00012313"/>
    </source>
</evidence>
<dbReference type="InterPro" id="IPR033905">
    <property type="entry name" value="Secretory_peroxidase"/>
</dbReference>
<feature type="site" description="Transition state stabilizer" evidence="14">
    <location>
        <position position="150"/>
    </location>
</feature>
<evidence type="ECO:0000259" key="17">
    <source>
        <dbReference type="PROSITE" id="PS50873"/>
    </source>
</evidence>
<comment type="cofactor">
    <cofactor evidence="13">
        <name>Ca(2+)</name>
        <dbReference type="ChEBI" id="CHEBI:29108"/>
    </cofactor>
    <text evidence="13">Binds 2 calcium ions per subunit.</text>
</comment>
<reference evidence="18" key="1">
    <citation type="submission" date="2018-01" db="EMBL/GenBank/DDBJ databases">
        <authorList>
            <person name="Mao J.F."/>
        </authorList>
    </citation>
    <scope>NUCLEOTIDE SEQUENCE</scope>
    <source>
        <strain evidence="18">Huo1</strain>
        <tissue evidence="18">Leaf</tissue>
    </source>
</reference>
<proteinExistence type="inferred from homology"/>
<keyword evidence="10" id="KW-0325">Glycoprotein</keyword>
<sequence length="429" mass="46869">MDLNVCCGTGGPEDYRRYNLDLTRMCGTNGVSRCTDPKKHLKHTHTLTRKTHTLIDKVMDLAKKLSIFVFLLCVLISLRNQKAATDSRSVAEGPSTRRNLGEDDSHSIAVVQARLKYDYYSDSCPSAERIIRSTVRELHEMKNVGPALLRLAFHDCFVMGCDASILLDSAGDVKSEKDTPPNRSIKAFEHIDAIKSILEDECPGVVSCADIVVLSAREGVLLVSLSLALALSLSLLSLCVKRAYPEDAAASLPSPHLNLGEALRSFAAKGFDARETVALLGAHSTGKVHCSFFYNRLYNFSGTNGPDPSINAEFVMVLRSQCSNSSSQPSPAPSPSSAALEDRAVKMDYEGAGNGFGEVYYRSLLEGKGLLFVDQQLTAGDDTRPWVEAYAADAPRFRRDFGLAMFKLSHLHVDSAAEGEVRLNCRKVN</sequence>
<dbReference type="Proteomes" id="UP000298416">
    <property type="component" value="Unassembled WGS sequence"/>
</dbReference>
<dbReference type="Pfam" id="PF00141">
    <property type="entry name" value="peroxidase"/>
    <property type="match status" value="1"/>
</dbReference>
<dbReference type="EMBL" id="PNBA02000004">
    <property type="protein sequence ID" value="KAG6425911.1"/>
    <property type="molecule type" value="Genomic_DNA"/>
</dbReference>
<evidence type="ECO:0000313" key="18">
    <source>
        <dbReference type="EMBL" id="KAG6425911.1"/>
    </source>
</evidence>
<evidence type="ECO:0000256" key="16">
    <source>
        <dbReference type="RuleBase" id="RU004241"/>
    </source>
</evidence>
<feature type="binding site" evidence="13">
    <location>
        <position position="164"/>
    </location>
    <ligand>
        <name>Ca(2+)</name>
        <dbReference type="ChEBI" id="CHEBI:29108"/>
        <label>1</label>
    </ligand>
</feature>
<dbReference type="GO" id="GO:0006979">
    <property type="term" value="P:response to oxidative stress"/>
    <property type="evidence" value="ECO:0007669"/>
    <property type="project" value="InterPro"/>
</dbReference>
<protein>
    <recommendedName>
        <fullName evidence="2">peroxidase</fullName>
        <ecNumber evidence="2">1.11.1.7</ecNumber>
    </recommendedName>
</protein>
<feature type="binding site" evidence="13">
    <location>
        <position position="160"/>
    </location>
    <ligand>
        <name>Ca(2+)</name>
        <dbReference type="ChEBI" id="CHEBI:29108"/>
        <label>1</label>
    </ligand>
</feature>
<evidence type="ECO:0000256" key="9">
    <source>
        <dbReference type="ARBA" id="ARBA00023157"/>
    </source>
</evidence>
<dbReference type="InterPro" id="IPR019794">
    <property type="entry name" value="Peroxidases_AS"/>
</dbReference>
<evidence type="ECO:0000256" key="3">
    <source>
        <dbReference type="ARBA" id="ARBA00022559"/>
    </source>
</evidence>
<dbReference type="Gene3D" id="1.10.520.10">
    <property type="match status" value="1"/>
</dbReference>
<feature type="binding site" evidence="13">
    <location>
        <position position="348"/>
    </location>
    <ligand>
        <name>Ca(2+)</name>
        <dbReference type="ChEBI" id="CHEBI:29108"/>
        <label>2</label>
    </ligand>
</feature>
<feature type="binding site" description="axial binding residue" evidence="13">
    <location>
        <position position="283"/>
    </location>
    <ligand>
        <name>heme b</name>
        <dbReference type="ChEBI" id="CHEBI:60344"/>
    </ligand>
    <ligandPart>
        <name>Fe</name>
        <dbReference type="ChEBI" id="CHEBI:18248"/>
    </ligandPart>
</feature>
<dbReference type="GO" id="GO:0046872">
    <property type="term" value="F:metal ion binding"/>
    <property type="evidence" value="ECO:0007669"/>
    <property type="project" value="UniProtKB-KW"/>
</dbReference>
<dbReference type="GO" id="GO:0140825">
    <property type="term" value="F:lactoperoxidase activity"/>
    <property type="evidence" value="ECO:0007669"/>
    <property type="project" value="UniProtKB-EC"/>
</dbReference>
<keyword evidence="8 13" id="KW-0408">Iron</keyword>
<organism evidence="18">
    <name type="scientific">Salvia splendens</name>
    <name type="common">Scarlet sage</name>
    <dbReference type="NCBI Taxonomy" id="180675"/>
    <lineage>
        <taxon>Eukaryota</taxon>
        <taxon>Viridiplantae</taxon>
        <taxon>Streptophyta</taxon>
        <taxon>Embryophyta</taxon>
        <taxon>Tracheophyta</taxon>
        <taxon>Spermatophyta</taxon>
        <taxon>Magnoliopsida</taxon>
        <taxon>eudicotyledons</taxon>
        <taxon>Gunneridae</taxon>
        <taxon>Pentapetalae</taxon>
        <taxon>asterids</taxon>
        <taxon>lamiids</taxon>
        <taxon>Lamiales</taxon>
        <taxon>Lamiaceae</taxon>
        <taxon>Nepetoideae</taxon>
        <taxon>Mentheae</taxon>
        <taxon>Salviinae</taxon>
        <taxon>Salvia</taxon>
        <taxon>Salvia subgen. Calosphace</taxon>
        <taxon>core Calosphace</taxon>
    </lineage>
</organism>
<feature type="active site" description="Proton acceptor" evidence="11">
    <location>
        <position position="154"/>
    </location>
</feature>
<dbReference type="PROSITE" id="PS50873">
    <property type="entry name" value="PEROXIDASE_4"/>
    <property type="match status" value="1"/>
</dbReference>
<keyword evidence="19" id="KW-1185">Reference proteome</keyword>
<dbReference type="InterPro" id="IPR010255">
    <property type="entry name" value="Haem_peroxidase_sf"/>
</dbReference>
<gene>
    <name evidence="18" type="ORF">SASPL_110120</name>
</gene>
<keyword evidence="6 13" id="KW-0106">Calcium</keyword>
<dbReference type="PANTHER" id="PTHR31235">
    <property type="entry name" value="PEROXIDASE 25-RELATED"/>
    <property type="match status" value="1"/>
</dbReference>
<comment type="catalytic activity">
    <reaction evidence="1">
        <text>2 a phenolic donor + H2O2 = 2 a phenolic radical donor + 2 H2O</text>
        <dbReference type="Rhea" id="RHEA:56136"/>
        <dbReference type="ChEBI" id="CHEBI:15377"/>
        <dbReference type="ChEBI" id="CHEBI:16240"/>
        <dbReference type="ChEBI" id="CHEBI:139520"/>
        <dbReference type="ChEBI" id="CHEBI:139521"/>
        <dbReference type="EC" id="1.11.1.7"/>
    </reaction>
</comment>
<feature type="binding site" evidence="13">
    <location>
        <position position="158"/>
    </location>
    <ligand>
        <name>Ca(2+)</name>
        <dbReference type="ChEBI" id="CHEBI:29108"/>
        <label>1</label>
    </ligand>
</feature>
<dbReference type="FunFam" id="1.10.420.10:FF:000001">
    <property type="entry name" value="Peroxidase"/>
    <property type="match status" value="1"/>
</dbReference>
<feature type="disulfide bond" evidence="15">
    <location>
        <begin position="124"/>
        <end position="202"/>
    </location>
</feature>